<dbReference type="Proteomes" id="UP001325680">
    <property type="component" value="Chromosome"/>
</dbReference>
<gene>
    <name evidence="2" type="ORF">U0035_15820</name>
</gene>
<sequence>MPKYLPHTPKDTILKTLFRYFVQGVIILAPVTITAYILYVVFDWIDSLLRPIFTTPGVGFVLIIAFIIFIGWLSSYFIMESMINFFDHWLERTPGIKLIYKSIKDFFQAFAGDKKKFTKAVLANVFNNDVWIVGFLTDDEMEKFNMGHEMVGVYVPQAYNFAGQLYILPKERVKPIENLTAGDAMKYTVTGGVVES</sequence>
<feature type="transmembrane region" description="Helical" evidence="1">
    <location>
        <begin position="57"/>
        <end position="79"/>
    </location>
</feature>
<proteinExistence type="predicted"/>
<dbReference type="PANTHER" id="PTHR31876:SF26">
    <property type="entry name" value="PROTEIN LIKE COV 2"/>
    <property type="match status" value="1"/>
</dbReference>
<dbReference type="Pfam" id="PF04367">
    <property type="entry name" value="DUF502"/>
    <property type="match status" value="1"/>
</dbReference>
<feature type="transmembrane region" description="Helical" evidence="1">
    <location>
        <begin position="20"/>
        <end position="45"/>
    </location>
</feature>
<dbReference type="RefSeq" id="WP_114791774.1">
    <property type="nucleotide sequence ID" value="NZ_CP139960.1"/>
</dbReference>
<organism evidence="2 3">
    <name type="scientific">Niabella yanshanensis</name>
    <dbReference type="NCBI Taxonomy" id="577386"/>
    <lineage>
        <taxon>Bacteria</taxon>
        <taxon>Pseudomonadati</taxon>
        <taxon>Bacteroidota</taxon>
        <taxon>Chitinophagia</taxon>
        <taxon>Chitinophagales</taxon>
        <taxon>Chitinophagaceae</taxon>
        <taxon>Niabella</taxon>
    </lineage>
</organism>
<keyword evidence="1" id="KW-1133">Transmembrane helix</keyword>
<name>A0ABZ0W3D8_9BACT</name>
<keyword evidence="1" id="KW-0812">Transmembrane</keyword>
<protein>
    <submittedName>
        <fullName evidence="2">DUF502 domain-containing protein</fullName>
    </submittedName>
</protein>
<dbReference type="EMBL" id="CP139960">
    <property type="protein sequence ID" value="WQD37138.1"/>
    <property type="molecule type" value="Genomic_DNA"/>
</dbReference>
<keyword evidence="1" id="KW-0472">Membrane</keyword>
<accession>A0ABZ0W3D8</accession>
<evidence type="ECO:0000313" key="2">
    <source>
        <dbReference type="EMBL" id="WQD37138.1"/>
    </source>
</evidence>
<evidence type="ECO:0000256" key="1">
    <source>
        <dbReference type="SAM" id="Phobius"/>
    </source>
</evidence>
<evidence type="ECO:0000313" key="3">
    <source>
        <dbReference type="Proteomes" id="UP001325680"/>
    </source>
</evidence>
<keyword evidence="3" id="KW-1185">Reference proteome</keyword>
<dbReference type="InterPro" id="IPR007462">
    <property type="entry name" value="COV1-like"/>
</dbReference>
<reference evidence="2 3" key="1">
    <citation type="submission" date="2023-12" db="EMBL/GenBank/DDBJ databases">
        <title>Genome sequencing and assembly of bacterial species from a model synthetic community.</title>
        <authorList>
            <person name="Hogle S.L."/>
        </authorList>
    </citation>
    <scope>NUCLEOTIDE SEQUENCE [LARGE SCALE GENOMIC DNA]</scope>
    <source>
        <strain evidence="2 3">HAMBI_3031</strain>
    </source>
</reference>
<dbReference type="PANTHER" id="PTHR31876">
    <property type="entry name" value="COV-LIKE PROTEIN 1"/>
    <property type="match status" value="1"/>
</dbReference>